<dbReference type="AlphaFoldDB" id="A0A8D0RUP9"/>
<evidence type="ECO:0000313" key="3">
    <source>
        <dbReference type="Proteomes" id="UP000694727"/>
    </source>
</evidence>
<keyword evidence="1" id="KW-0812">Transmembrane</keyword>
<dbReference type="Ensembl" id="ENSSSCT00025049834.1">
    <property type="protein sequence ID" value="ENSSSCP00025021293.1"/>
    <property type="gene ID" value="ENSSSCG00025036604.1"/>
</dbReference>
<dbReference type="Proteomes" id="UP000694571">
    <property type="component" value="Unplaced"/>
</dbReference>
<protein>
    <submittedName>
        <fullName evidence="2">Uncharacterized protein</fullName>
    </submittedName>
</protein>
<keyword evidence="1" id="KW-0472">Membrane</keyword>
<evidence type="ECO:0000313" key="2">
    <source>
        <dbReference type="Ensembl" id="ENSSSCP00025021293.1"/>
    </source>
</evidence>
<feature type="transmembrane region" description="Helical" evidence="1">
    <location>
        <begin position="70"/>
        <end position="88"/>
    </location>
</feature>
<sequence length="137" mass="15290">MVNGIVSLNSLSDLSLLVYRNTINFIVLILYPETSPNTLMSSNIYLVVSLGFSRYCTISSANSGSFTSSFAIWICFILFFSSSMIAVARTSKTTLNRSGRRGHPCLFTDLNRNSFSFLMSKMMLALGLSYMAFIMLR</sequence>
<evidence type="ECO:0000256" key="1">
    <source>
        <dbReference type="SAM" id="Phobius"/>
    </source>
</evidence>
<dbReference type="Ensembl" id="ENSSSCT00050097470.1">
    <property type="protein sequence ID" value="ENSSSCP00050041989.1"/>
    <property type="gene ID" value="ENSSSCG00050071472.1"/>
</dbReference>
<keyword evidence="1" id="KW-1133">Transmembrane helix</keyword>
<reference evidence="2" key="1">
    <citation type="submission" date="2025-05" db="UniProtKB">
        <authorList>
            <consortium name="Ensembl"/>
        </authorList>
    </citation>
    <scope>IDENTIFICATION</scope>
</reference>
<proteinExistence type="predicted"/>
<accession>A0A8D0RUP9</accession>
<organism evidence="2 3">
    <name type="scientific">Sus scrofa</name>
    <name type="common">Pig</name>
    <dbReference type="NCBI Taxonomy" id="9823"/>
    <lineage>
        <taxon>Eukaryota</taxon>
        <taxon>Metazoa</taxon>
        <taxon>Chordata</taxon>
        <taxon>Craniata</taxon>
        <taxon>Vertebrata</taxon>
        <taxon>Euteleostomi</taxon>
        <taxon>Mammalia</taxon>
        <taxon>Eutheria</taxon>
        <taxon>Laurasiatheria</taxon>
        <taxon>Artiodactyla</taxon>
        <taxon>Suina</taxon>
        <taxon>Suidae</taxon>
        <taxon>Sus</taxon>
    </lineage>
</organism>
<dbReference type="Proteomes" id="UP000694727">
    <property type="component" value="Unplaced"/>
</dbReference>
<feature type="transmembrane region" description="Helical" evidence="1">
    <location>
        <begin position="115"/>
        <end position="136"/>
    </location>
</feature>
<name>A0A8D0RUP9_PIG</name>